<sequence>MFTSATSIFSAGSSFRWVRDQCLAGGTSLDDSINVRGTYIGLDLGHTQADIIHAAMEGIAMGMRLALDALLKLTKISDEMVVVSGGSRSELWRQIFAEEASDRTGMR</sequence>
<evidence type="ECO:0000259" key="3">
    <source>
        <dbReference type="Pfam" id="PF02782"/>
    </source>
</evidence>
<dbReference type="EMBL" id="BARU01000605">
    <property type="protein sequence ID" value="GAH22777.1"/>
    <property type="molecule type" value="Genomic_DNA"/>
</dbReference>
<dbReference type="InterPro" id="IPR018485">
    <property type="entry name" value="FGGY_C"/>
</dbReference>
<evidence type="ECO:0000256" key="1">
    <source>
        <dbReference type="ARBA" id="ARBA00022679"/>
    </source>
</evidence>
<keyword evidence="2" id="KW-0418">Kinase</keyword>
<reference evidence="4" key="1">
    <citation type="journal article" date="2014" name="Front. Microbiol.">
        <title>High frequency of phylogenetically diverse reductive dehalogenase-homologous genes in deep subseafloor sedimentary metagenomes.</title>
        <authorList>
            <person name="Kawai M."/>
            <person name="Futagami T."/>
            <person name="Toyoda A."/>
            <person name="Takaki Y."/>
            <person name="Nishi S."/>
            <person name="Hori S."/>
            <person name="Arai W."/>
            <person name="Tsubouchi T."/>
            <person name="Morono Y."/>
            <person name="Uchiyama I."/>
            <person name="Ito T."/>
            <person name="Fujiyama A."/>
            <person name="Inagaki F."/>
            <person name="Takami H."/>
        </authorList>
    </citation>
    <scope>NUCLEOTIDE SEQUENCE</scope>
    <source>
        <strain evidence="4">Expedition CK06-06</strain>
    </source>
</reference>
<evidence type="ECO:0000313" key="4">
    <source>
        <dbReference type="EMBL" id="GAH22777.1"/>
    </source>
</evidence>
<protein>
    <recommendedName>
        <fullName evidence="3">Carbohydrate kinase FGGY C-terminal domain-containing protein</fullName>
    </recommendedName>
</protein>
<dbReference type="PROSITE" id="PS00445">
    <property type="entry name" value="FGGY_KINASES_2"/>
    <property type="match status" value="1"/>
</dbReference>
<dbReference type="SUPFAM" id="SSF53067">
    <property type="entry name" value="Actin-like ATPase domain"/>
    <property type="match status" value="1"/>
</dbReference>
<dbReference type="PANTHER" id="PTHR43095:SF5">
    <property type="entry name" value="XYLULOSE KINASE"/>
    <property type="match status" value="1"/>
</dbReference>
<name>X1DRG9_9ZZZZ</name>
<organism evidence="4">
    <name type="scientific">marine sediment metagenome</name>
    <dbReference type="NCBI Taxonomy" id="412755"/>
    <lineage>
        <taxon>unclassified sequences</taxon>
        <taxon>metagenomes</taxon>
        <taxon>ecological metagenomes</taxon>
    </lineage>
</organism>
<dbReference type="Pfam" id="PF02782">
    <property type="entry name" value="FGGY_C"/>
    <property type="match status" value="1"/>
</dbReference>
<dbReference type="InterPro" id="IPR050406">
    <property type="entry name" value="FGGY_Carb_Kinase"/>
</dbReference>
<proteinExistence type="predicted"/>
<dbReference type="InterPro" id="IPR043129">
    <property type="entry name" value="ATPase_NBD"/>
</dbReference>
<dbReference type="InterPro" id="IPR018483">
    <property type="entry name" value="Carb_kinase_FGGY_CS"/>
</dbReference>
<dbReference type="Gene3D" id="3.30.420.40">
    <property type="match status" value="1"/>
</dbReference>
<feature type="domain" description="Carbohydrate kinase FGGY C-terminal" evidence="3">
    <location>
        <begin position="23"/>
        <end position="98"/>
    </location>
</feature>
<comment type="caution">
    <text evidence="4">The sequence shown here is derived from an EMBL/GenBank/DDBJ whole genome shotgun (WGS) entry which is preliminary data.</text>
</comment>
<gene>
    <name evidence="4" type="ORF">S03H2_01932</name>
</gene>
<dbReference type="GO" id="GO:0016773">
    <property type="term" value="F:phosphotransferase activity, alcohol group as acceptor"/>
    <property type="evidence" value="ECO:0007669"/>
    <property type="project" value="InterPro"/>
</dbReference>
<dbReference type="GO" id="GO:0005975">
    <property type="term" value="P:carbohydrate metabolic process"/>
    <property type="evidence" value="ECO:0007669"/>
    <property type="project" value="InterPro"/>
</dbReference>
<dbReference type="AlphaFoldDB" id="X1DRG9"/>
<dbReference type="GO" id="GO:0016301">
    <property type="term" value="F:kinase activity"/>
    <property type="evidence" value="ECO:0007669"/>
    <property type="project" value="UniProtKB-KW"/>
</dbReference>
<keyword evidence="1" id="KW-0808">Transferase</keyword>
<accession>X1DRG9</accession>
<dbReference type="PANTHER" id="PTHR43095">
    <property type="entry name" value="SUGAR KINASE"/>
    <property type="match status" value="1"/>
</dbReference>
<evidence type="ECO:0000256" key="2">
    <source>
        <dbReference type="ARBA" id="ARBA00022777"/>
    </source>
</evidence>